<dbReference type="Proteomes" id="UP000821853">
    <property type="component" value="Chromosome 5"/>
</dbReference>
<evidence type="ECO:0000313" key="2">
    <source>
        <dbReference type="EMBL" id="KAH9375587.1"/>
    </source>
</evidence>
<evidence type="ECO:0000313" key="3">
    <source>
        <dbReference type="Proteomes" id="UP000821853"/>
    </source>
</evidence>
<comment type="caution">
    <text evidence="2">The sequence shown here is derived from an EMBL/GenBank/DDBJ whole genome shotgun (WGS) entry which is preliminary data.</text>
</comment>
<feature type="compositionally biased region" description="Polar residues" evidence="1">
    <location>
        <begin position="14"/>
        <end position="25"/>
    </location>
</feature>
<dbReference type="EMBL" id="JABSTR010000007">
    <property type="protein sequence ID" value="KAH9375587.1"/>
    <property type="molecule type" value="Genomic_DNA"/>
</dbReference>
<proteinExistence type="predicted"/>
<accession>A0A9J6GJV4</accession>
<reference evidence="2 3" key="1">
    <citation type="journal article" date="2020" name="Cell">
        <title>Large-Scale Comparative Analyses of Tick Genomes Elucidate Their Genetic Diversity and Vector Capacities.</title>
        <authorList>
            <consortium name="Tick Genome and Microbiome Consortium (TIGMIC)"/>
            <person name="Jia N."/>
            <person name="Wang J."/>
            <person name="Shi W."/>
            <person name="Du L."/>
            <person name="Sun Y."/>
            <person name="Zhan W."/>
            <person name="Jiang J.F."/>
            <person name="Wang Q."/>
            <person name="Zhang B."/>
            <person name="Ji P."/>
            <person name="Bell-Sakyi L."/>
            <person name="Cui X.M."/>
            <person name="Yuan T.T."/>
            <person name="Jiang B.G."/>
            <person name="Yang W.F."/>
            <person name="Lam T.T."/>
            <person name="Chang Q.C."/>
            <person name="Ding S.J."/>
            <person name="Wang X.J."/>
            <person name="Zhu J.G."/>
            <person name="Ruan X.D."/>
            <person name="Zhao L."/>
            <person name="Wei J.T."/>
            <person name="Ye R.Z."/>
            <person name="Que T.C."/>
            <person name="Du C.H."/>
            <person name="Zhou Y.H."/>
            <person name="Cheng J.X."/>
            <person name="Dai P.F."/>
            <person name="Guo W.B."/>
            <person name="Han X.H."/>
            <person name="Huang E.J."/>
            <person name="Li L.F."/>
            <person name="Wei W."/>
            <person name="Gao Y.C."/>
            <person name="Liu J.Z."/>
            <person name="Shao H.Z."/>
            <person name="Wang X."/>
            <person name="Wang C.C."/>
            <person name="Yang T.C."/>
            <person name="Huo Q.B."/>
            <person name="Li W."/>
            <person name="Chen H.Y."/>
            <person name="Chen S.E."/>
            <person name="Zhou L.G."/>
            <person name="Ni X.B."/>
            <person name="Tian J.H."/>
            <person name="Sheng Y."/>
            <person name="Liu T."/>
            <person name="Pan Y.S."/>
            <person name="Xia L.Y."/>
            <person name="Li J."/>
            <person name="Zhao F."/>
            <person name="Cao W.C."/>
        </authorList>
    </citation>
    <scope>NUCLEOTIDE SEQUENCE [LARGE SCALE GENOMIC DNA]</scope>
    <source>
        <strain evidence="2">HaeL-2018</strain>
    </source>
</reference>
<gene>
    <name evidence="2" type="ORF">HPB48_011730</name>
</gene>
<protein>
    <submittedName>
        <fullName evidence="2">Uncharacterized protein</fullName>
    </submittedName>
</protein>
<organism evidence="2 3">
    <name type="scientific">Haemaphysalis longicornis</name>
    <name type="common">Bush tick</name>
    <dbReference type="NCBI Taxonomy" id="44386"/>
    <lineage>
        <taxon>Eukaryota</taxon>
        <taxon>Metazoa</taxon>
        <taxon>Ecdysozoa</taxon>
        <taxon>Arthropoda</taxon>
        <taxon>Chelicerata</taxon>
        <taxon>Arachnida</taxon>
        <taxon>Acari</taxon>
        <taxon>Parasitiformes</taxon>
        <taxon>Ixodida</taxon>
        <taxon>Ixodoidea</taxon>
        <taxon>Ixodidae</taxon>
        <taxon>Haemaphysalinae</taxon>
        <taxon>Haemaphysalis</taxon>
    </lineage>
</organism>
<dbReference type="VEuPathDB" id="VectorBase:HLOH_048103"/>
<name>A0A9J6GJV4_HAELO</name>
<feature type="region of interest" description="Disordered" evidence="1">
    <location>
        <begin position="1"/>
        <end position="36"/>
    </location>
</feature>
<sequence>MDAPSTHVVGAPDASSSVIPGQTPMSDGADDHMDQQPSQAFFCSAEDDEDATAIWIEVNRRAQRKNQHPTTTAACRSPPKPVTTATSYSKLPSNRPKPPQLLENDYKMGIRPFNGLALLKISLNTLVSCILHEASLTWREADLKIRIKEAQNMLVVSSLFLAAAKALSKIHQLKIEGSIFQVNVCGISPDHSCKGVIRNFSIGVTTEQIMAIFADPGYEPLTCRRLGESGSC</sequence>
<keyword evidence="3" id="KW-1185">Reference proteome</keyword>
<evidence type="ECO:0000256" key="1">
    <source>
        <dbReference type="SAM" id="MobiDB-lite"/>
    </source>
</evidence>
<feature type="region of interest" description="Disordered" evidence="1">
    <location>
        <begin position="62"/>
        <end position="98"/>
    </location>
</feature>
<dbReference type="AlphaFoldDB" id="A0A9J6GJV4"/>
<feature type="compositionally biased region" description="Polar residues" evidence="1">
    <location>
        <begin position="83"/>
        <end position="92"/>
    </location>
</feature>